<proteinExistence type="predicted"/>
<keyword evidence="3" id="KW-1185">Reference proteome</keyword>
<evidence type="ECO:0000313" key="3">
    <source>
        <dbReference type="Proteomes" id="UP000185487"/>
    </source>
</evidence>
<name>A0AAE8L5L2_9HYPH</name>
<protein>
    <submittedName>
        <fullName evidence="2">Uncharacterized protein</fullName>
    </submittedName>
</protein>
<dbReference type="Proteomes" id="UP000185487">
    <property type="component" value="Chromosome"/>
</dbReference>
<accession>A0AAE8L5L2</accession>
<reference evidence="1 3" key="1">
    <citation type="submission" date="2016-04" db="EMBL/GenBank/DDBJ databases">
        <title>Complete genome sequencing and analysis of CBMB27, Methylobacterium phyllosphaerae isolated from leaf tissues of rice (Oryza sativa L.).</title>
        <authorList>
            <person name="Lee Y."/>
            <person name="Hwangbo K."/>
            <person name="Chung H."/>
            <person name="Yoo J."/>
            <person name="Kim K.Y."/>
            <person name="Sa T.M."/>
            <person name="Um Y."/>
            <person name="Madhaiyan M."/>
        </authorList>
    </citation>
    <scope>NUCLEOTIDE SEQUENCE [LARGE SCALE GENOMIC DNA]</scope>
    <source>
        <strain evidence="1 3">CBMB27</strain>
    </source>
</reference>
<gene>
    <name evidence="1" type="ORF">MCBMB27_04109</name>
    <name evidence="2" type="ORF">SAMN05192567_105143</name>
</gene>
<sequence length="102" mass="11188">MICSDDCDRGARSADVALEVLIRAYHALAVVYELSSPGAYVALHGKMMPYLLDSFHQGTKRDAVDPNLDAAFSTALERVRCALDDVCSDVAAVRTRKAERDR</sequence>
<dbReference type="AlphaFoldDB" id="A0AAE8L5L2"/>
<evidence type="ECO:0000313" key="1">
    <source>
        <dbReference type="EMBL" id="APT33400.1"/>
    </source>
</evidence>
<evidence type="ECO:0000313" key="2">
    <source>
        <dbReference type="EMBL" id="SFG59376.1"/>
    </source>
</evidence>
<organism evidence="2 4">
    <name type="scientific">Methylobacterium phyllosphaerae</name>
    <dbReference type="NCBI Taxonomy" id="418223"/>
    <lineage>
        <taxon>Bacteria</taxon>
        <taxon>Pseudomonadati</taxon>
        <taxon>Pseudomonadota</taxon>
        <taxon>Alphaproteobacteria</taxon>
        <taxon>Hyphomicrobiales</taxon>
        <taxon>Methylobacteriaceae</taxon>
        <taxon>Methylobacterium</taxon>
    </lineage>
</organism>
<dbReference type="EMBL" id="CP015367">
    <property type="protein sequence ID" value="APT33400.1"/>
    <property type="molecule type" value="Genomic_DNA"/>
</dbReference>
<reference evidence="2 4" key="2">
    <citation type="submission" date="2016-10" db="EMBL/GenBank/DDBJ databases">
        <authorList>
            <person name="Varghese N."/>
            <person name="Submissions S."/>
        </authorList>
    </citation>
    <scope>NUCLEOTIDE SEQUENCE [LARGE SCALE GENOMIC DNA]</scope>
    <source>
        <strain evidence="2 4">CBMB27</strain>
    </source>
</reference>
<dbReference type="RefSeq" id="WP_043355166.1">
    <property type="nucleotide sequence ID" value="NZ_CP015367.1"/>
</dbReference>
<dbReference type="EMBL" id="FOPK01000005">
    <property type="protein sequence ID" value="SFG59376.1"/>
    <property type="molecule type" value="Genomic_DNA"/>
</dbReference>
<dbReference type="Proteomes" id="UP000199140">
    <property type="component" value="Unassembled WGS sequence"/>
</dbReference>
<evidence type="ECO:0000313" key="4">
    <source>
        <dbReference type="Proteomes" id="UP000199140"/>
    </source>
</evidence>
<dbReference type="KEGG" id="mphy:MCBMB27_04109"/>